<keyword evidence="1" id="KW-0812">Transmembrane</keyword>
<evidence type="ECO:0000313" key="2">
    <source>
        <dbReference type="EMBL" id="BBY74611.1"/>
    </source>
</evidence>
<proteinExistence type="predicted"/>
<accession>A0A7I7U167</accession>
<keyword evidence="1" id="KW-0472">Membrane</keyword>
<feature type="transmembrane region" description="Helical" evidence="1">
    <location>
        <begin position="51"/>
        <end position="72"/>
    </location>
</feature>
<evidence type="ECO:0000313" key="3">
    <source>
        <dbReference type="Proteomes" id="UP000466554"/>
    </source>
</evidence>
<keyword evidence="1" id="KW-1133">Transmembrane helix</keyword>
<feature type="transmembrane region" description="Helical" evidence="1">
    <location>
        <begin position="92"/>
        <end position="113"/>
    </location>
</feature>
<organism evidence="2 3">
    <name type="scientific">Mycolicibacterium parafortuitum</name>
    <name type="common">Mycobacterium parafortuitum</name>
    <dbReference type="NCBI Taxonomy" id="39692"/>
    <lineage>
        <taxon>Bacteria</taxon>
        <taxon>Bacillati</taxon>
        <taxon>Actinomycetota</taxon>
        <taxon>Actinomycetes</taxon>
        <taxon>Mycobacteriales</taxon>
        <taxon>Mycobacteriaceae</taxon>
        <taxon>Mycolicibacterium</taxon>
    </lineage>
</organism>
<name>A0A7I7U167_MYCPF</name>
<evidence type="ECO:0000256" key="1">
    <source>
        <dbReference type="SAM" id="Phobius"/>
    </source>
</evidence>
<sequence>MRPHEARDRRATVGGNTLDDDWTTFTVGVPRPLVATRLRGKHPLVRAVDRIEAAVLTMAVLLSVVALPFAGALGTAVYDAGARPGQAAAGGVLLWAGVTVFAVAIFVAVHRICDRARRSRWDKGLNQLAEAGDGTTRDQA</sequence>
<dbReference type="AlphaFoldDB" id="A0A7I7U167"/>
<reference evidence="2 3" key="1">
    <citation type="journal article" date="2019" name="Emerg. Microbes Infect.">
        <title>Comprehensive subspecies identification of 175 nontuberculous mycobacteria species based on 7547 genomic profiles.</title>
        <authorList>
            <person name="Matsumoto Y."/>
            <person name="Kinjo T."/>
            <person name="Motooka D."/>
            <person name="Nabeya D."/>
            <person name="Jung N."/>
            <person name="Uechi K."/>
            <person name="Horii T."/>
            <person name="Iida T."/>
            <person name="Fujita J."/>
            <person name="Nakamura S."/>
        </authorList>
    </citation>
    <scope>NUCLEOTIDE SEQUENCE [LARGE SCALE GENOMIC DNA]</scope>
    <source>
        <strain evidence="2 3">JCM 6367</strain>
    </source>
</reference>
<dbReference type="EMBL" id="AP022598">
    <property type="protein sequence ID" value="BBY74611.1"/>
    <property type="molecule type" value="Genomic_DNA"/>
</dbReference>
<protein>
    <submittedName>
        <fullName evidence="2">Uncharacterized protein</fullName>
    </submittedName>
</protein>
<dbReference type="Proteomes" id="UP000466554">
    <property type="component" value="Chromosome"/>
</dbReference>
<gene>
    <name evidence="2" type="ORF">MPRF_15100</name>
</gene>
<dbReference type="RefSeq" id="WP_104865368.1">
    <property type="nucleotide sequence ID" value="NZ_AP022598.1"/>
</dbReference>